<sequence>MAQYPELTASDNADVVCRVFKQKIQSFVTFLKEERRFRNVIGVLYIVKFQKRGLPHCHTLLWVDSESKIKSAEDVDQYILAELPDPRIDPDRYNIVSETMMHSPCGAANMKASCMKGDKPMGESSTEAAPSREMVDKIQNYVEGRFILHLEDMQRITFRDKDRLQLVVDLPGKKNTILTEWFAYNASNEIGRHLSYLEFPSEFVWHSDSKSWSPRRNRKDFFKVQTINDVFYPTYKAACEALGLLGDDREWETALEEACASTTFEQLRFIILYNYGKSLQSFGLPLPPPDLLEQLANRLLMEERNYNRVELTQLKNDSAPRLNIDQKEIYDLIMNSDENSRQELIFVYSHSGTGKTFLWKIIISSLCSQGKIVSAVASSGIASLLLPSGRTAHSRFKLPLELTEESLCRITKNTQLGKLLADTDLIIWDEAPMNDRHCYKALDRSLRDIVNKPFSFFGGKSVLLGGDFRQTLPVKKGASKMEIIASCISESALWTSFKVFTLKQNMRLTRPNTTLEERSLVNLFDSWLLDIGDEKTGRPAEEDPENTS</sequence>
<comment type="caution">
    <text evidence="4">The sequence shown here is derived from an EMBL/GenBank/DDBJ whole genome shotgun (WGS) entry which is preliminary data.</text>
</comment>
<accession>A0ABQ4XTP8</accession>
<dbReference type="InterPro" id="IPR027417">
    <property type="entry name" value="P-loop_NTPase"/>
</dbReference>
<protein>
    <recommendedName>
        <fullName evidence="1">ATP-dependent DNA helicase</fullName>
        <ecNumber evidence="1">5.6.2.3</ecNumber>
    </recommendedName>
</protein>
<keyword evidence="1" id="KW-0547">Nucleotide-binding</keyword>
<dbReference type="Pfam" id="PF05970">
    <property type="entry name" value="PIF1"/>
    <property type="match status" value="1"/>
</dbReference>
<keyword evidence="5" id="KW-1185">Reference proteome</keyword>
<dbReference type="InterPro" id="IPR010285">
    <property type="entry name" value="DNA_helicase_pif1-like_DEAD"/>
</dbReference>
<dbReference type="SUPFAM" id="SSF52540">
    <property type="entry name" value="P-loop containing nucleoside triphosphate hydrolases"/>
    <property type="match status" value="1"/>
</dbReference>
<comment type="similarity">
    <text evidence="1">Belongs to the helicase family.</text>
</comment>
<proteinExistence type="inferred from homology"/>
<keyword evidence="1 4" id="KW-0347">Helicase</keyword>
<dbReference type="PANTHER" id="PTHR10492:SF96">
    <property type="entry name" value="ATP-DEPENDENT DNA HELICASE"/>
    <property type="match status" value="1"/>
</dbReference>
<dbReference type="InterPro" id="IPR025476">
    <property type="entry name" value="Helitron_helicase-like"/>
</dbReference>
<feature type="domain" description="Helitron helicase-like" evidence="3">
    <location>
        <begin position="7"/>
        <end position="61"/>
    </location>
</feature>
<reference evidence="4" key="2">
    <citation type="submission" date="2022-01" db="EMBL/GenBank/DDBJ databases">
        <authorList>
            <person name="Yamashiro T."/>
            <person name="Shiraishi A."/>
            <person name="Satake H."/>
            <person name="Nakayama K."/>
        </authorList>
    </citation>
    <scope>NUCLEOTIDE SEQUENCE</scope>
</reference>
<keyword evidence="1" id="KW-0234">DNA repair</keyword>
<gene>
    <name evidence="4" type="ORF">Tco_0683340</name>
</gene>
<dbReference type="PANTHER" id="PTHR10492">
    <property type="match status" value="1"/>
</dbReference>
<organism evidence="4 5">
    <name type="scientific">Tanacetum coccineum</name>
    <dbReference type="NCBI Taxonomy" id="301880"/>
    <lineage>
        <taxon>Eukaryota</taxon>
        <taxon>Viridiplantae</taxon>
        <taxon>Streptophyta</taxon>
        <taxon>Embryophyta</taxon>
        <taxon>Tracheophyta</taxon>
        <taxon>Spermatophyta</taxon>
        <taxon>Magnoliopsida</taxon>
        <taxon>eudicotyledons</taxon>
        <taxon>Gunneridae</taxon>
        <taxon>Pentapetalae</taxon>
        <taxon>asterids</taxon>
        <taxon>campanulids</taxon>
        <taxon>Asterales</taxon>
        <taxon>Asteraceae</taxon>
        <taxon>Asteroideae</taxon>
        <taxon>Anthemideae</taxon>
        <taxon>Anthemidinae</taxon>
        <taxon>Tanacetum</taxon>
    </lineage>
</organism>
<evidence type="ECO:0000313" key="4">
    <source>
        <dbReference type="EMBL" id="GJS68775.1"/>
    </source>
</evidence>
<evidence type="ECO:0000313" key="5">
    <source>
        <dbReference type="Proteomes" id="UP001151760"/>
    </source>
</evidence>
<comment type="cofactor">
    <cofactor evidence="1">
        <name>Mg(2+)</name>
        <dbReference type="ChEBI" id="CHEBI:18420"/>
    </cofactor>
</comment>
<evidence type="ECO:0000259" key="2">
    <source>
        <dbReference type="Pfam" id="PF05970"/>
    </source>
</evidence>
<keyword evidence="1" id="KW-0233">DNA recombination</keyword>
<dbReference type="Pfam" id="PF14214">
    <property type="entry name" value="Helitron_like_N"/>
    <property type="match status" value="1"/>
</dbReference>
<reference evidence="4" key="1">
    <citation type="journal article" date="2022" name="Int. J. Mol. Sci.">
        <title>Draft Genome of Tanacetum Coccineum: Genomic Comparison of Closely Related Tanacetum-Family Plants.</title>
        <authorList>
            <person name="Yamashiro T."/>
            <person name="Shiraishi A."/>
            <person name="Nakayama K."/>
            <person name="Satake H."/>
        </authorList>
    </citation>
    <scope>NUCLEOTIDE SEQUENCE</scope>
</reference>
<comment type="catalytic activity">
    <reaction evidence="1">
        <text>ATP + H2O = ADP + phosphate + H(+)</text>
        <dbReference type="Rhea" id="RHEA:13065"/>
        <dbReference type="ChEBI" id="CHEBI:15377"/>
        <dbReference type="ChEBI" id="CHEBI:15378"/>
        <dbReference type="ChEBI" id="CHEBI:30616"/>
        <dbReference type="ChEBI" id="CHEBI:43474"/>
        <dbReference type="ChEBI" id="CHEBI:456216"/>
        <dbReference type="EC" id="5.6.2.3"/>
    </reaction>
</comment>
<dbReference type="EC" id="5.6.2.3" evidence="1"/>
<dbReference type="Gene3D" id="3.40.50.300">
    <property type="entry name" value="P-loop containing nucleotide triphosphate hydrolases"/>
    <property type="match status" value="1"/>
</dbReference>
<dbReference type="EMBL" id="BQNB010009815">
    <property type="protein sequence ID" value="GJS68775.1"/>
    <property type="molecule type" value="Genomic_DNA"/>
</dbReference>
<evidence type="ECO:0000256" key="1">
    <source>
        <dbReference type="RuleBase" id="RU363044"/>
    </source>
</evidence>
<evidence type="ECO:0000259" key="3">
    <source>
        <dbReference type="Pfam" id="PF14214"/>
    </source>
</evidence>
<keyword evidence="1" id="KW-0378">Hydrolase</keyword>
<keyword evidence="1" id="KW-0067">ATP-binding</keyword>
<name>A0ABQ4XTP8_9ASTR</name>
<keyword evidence="1" id="KW-0227">DNA damage</keyword>
<dbReference type="GO" id="GO:0004386">
    <property type="term" value="F:helicase activity"/>
    <property type="evidence" value="ECO:0007669"/>
    <property type="project" value="UniProtKB-KW"/>
</dbReference>
<feature type="domain" description="DNA helicase Pif1-like DEAD-box helicase" evidence="2">
    <location>
        <begin position="322"/>
        <end position="537"/>
    </location>
</feature>
<dbReference type="Proteomes" id="UP001151760">
    <property type="component" value="Unassembled WGS sequence"/>
</dbReference>